<proteinExistence type="predicted"/>
<accession>A0ABR0JTU6</accession>
<protein>
    <submittedName>
        <fullName evidence="2">Uncharacterized protein</fullName>
    </submittedName>
</protein>
<keyword evidence="3" id="KW-1185">Reference proteome</keyword>
<dbReference type="Proteomes" id="UP001345013">
    <property type="component" value="Unassembled WGS sequence"/>
</dbReference>
<feature type="compositionally biased region" description="Acidic residues" evidence="1">
    <location>
        <begin position="60"/>
        <end position="81"/>
    </location>
</feature>
<feature type="compositionally biased region" description="Acidic residues" evidence="1">
    <location>
        <begin position="26"/>
        <end position="37"/>
    </location>
</feature>
<feature type="compositionally biased region" description="Basic and acidic residues" evidence="1">
    <location>
        <begin position="38"/>
        <end position="48"/>
    </location>
</feature>
<sequence length="162" mass="17649">MSVDQNDDDGTSASTVSTATAADDVRESDEEFVELDSETEHSAEDYHDQTTISEGSSEHWDDDLEDDGNDHDGDGPDDDDDHAVSDNVDNDYGQGTQEWLDHSPVDVTQVLEATSRHESPLASLSTILHSLDMHQSDAAIHARDAHDGEADARKSPRRGTSE</sequence>
<evidence type="ECO:0000256" key="1">
    <source>
        <dbReference type="SAM" id="MobiDB-lite"/>
    </source>
</evidence>
<gene>
    <name evidence="2" type="ORF">LTR24_010444</name>
</gene>
<comment type="caution">
    <text evidence="2">The sequence shown here is derived from an EMBL/GenBank/DDBJ whole genome shotgun (WGS) entry which is preliminary data.</text>
</comment>
<feature type="compositionally biased region" description="Low complexity" evidence="1">
    <location>
        <begin position="11"/>
        <end position="22"/>
    </location>
</feature>
<feature type="region of interest" description="Disordered" evidence="1">
    <location>
        <begin position="138"/>
        <end position="162"/>
    </location>
</feature>
<organism evidence="2 3">
    <name type="scientific">Lithohypha guttulata</name>
    <dbReference type="NCBI Taxonomy" id="1690604"/>
    <lineage>
        <taxon>Eukaryota</taxon>
        <taxon>Fungi</taxon>
        <taxon>Dikarya</taxon>
        <taxon>Ascomycota</taxon>
        <taxon>Pezizomycotina</taxon>
        <taxon>Eurotiomycetes</taxon>
        <taxon>Chaetothyriomycetidae</taxon>
        <taxon>Chaetothyriales</taxon>
        <taxon>Trichomeriaceae</taxon>
        <taxon>Lithohypha</taxon>
    </lineage>
</organism>
<feature type="compositionally biased region" description="Acidic residues" evidence="1">
    <location>
        <begin position="1"/>
        <end position="10"/>
    </location>
</feature>
<reference evidence="2 3" key="1">
    <citation type="submission" date="2023-08" db="EMBL/GenBank/DDBJ databases">
        <title>Black Yeasts Isolated from many extreme environments.</title>
        <authorList>
            <person name="Coleine C."/>
            <person name="Stajich J.E."/>
            <person name="Selbmann L."/>
        </authorList>
    </citation>
    <scope>NUCLEOTIDE SEQUENCE [LARGE SCALE GENOMIC DNA]</scope>
    <source>
        <strain evidence="2 3">CCFEE 5885</strain>
    </source>
</reference>
<name>A0ABR0JTU6_9EURO</name>
<evidence type="ECO:0000313" key="2">
    <source>
        <dbReference type="EMBL" id="KAK5072318.1"/>
    </source>
</evidence>
<evidence type="ECO:0000313" key="3">
    <source>
        <dbReference type="Proteomes" id="UP001345013"/>
    </source>
</evidence>
<feature type="region of interest" description="Disordered" evidence="1">
    <location>
        <begin position="1"/>
        <end position="105"/>
    </location>
</feature>
<dbReference type="EMBL" id="JAVRRG010000328">
    <property type="protein sequence ID" value="KAK5072318.1"/>
    <property type="molecule type" value="Genomic_DNA"/>
</dbReference>